<name>A0A9D1FFD1_9PROT</name>
<dbReference type="Proteomes" id="UP000886742">
    <property type="component" value="Unassembled WGS sequence"/>
</dbReference>
<proteinExistence type="predicted"/>
<protein>
    <submittedName>
        <fullName evidence="1">Uncharacterized protein</fullName>
    </submittedName>
</protein>
<reference evidence="1" key="1">
    <citation type="submission" date="2020-10" db="EMBL/GenBank/DDBJ databases">
        <authorList>
            <person name="Gilroy R."/>
        </authorList>
    </citation>
    <scope>NUCLEOTIDE SEQUENCE</scope>
    <source>
        <strain evidence="1">ChiGjej3B3-5194</strain>
    </source>
</reference>
<comment type="caution">
    <text evidence="1">The sequence shown here is derived from an EMBL/GenBank/DDBJ whole genome shotgun (WGS) entry which is preliminary data.</text>
</comment>
<gene>
    <name evidence="1" type="ORF">IAD02_01600</name>
</gene>
<organism evidence="1 2">
    <name type="scientific">Candidatus Enterousia intestinigallinarum</name>
    <dbReference type="NCBI Taxonomy" id="2840790"/>
    <lineage>
        <taxon>Bacteria</taxon>
        <taxon>Pseudomonadati</taxon>
        <taxon>Pseudomonadota</taxon>
        <taxon>Alphaproteobacteria</taxon>
        <taxon>Candidatus Enterousia</taxon>
    </lineage>
</organism>
<dbReference type="AlphaFoldDB" id="A0A9D1FFD1"/>
<evidence type="ECO:0000313" key="2">
    <source>
        <dbReference type="Proteomes" id="UP000886742"/>
    </source>
</evidence>
<dbReference type="EMBL" id="DVJI01000008">
    <property type="protein sequence ID" value="HIS70664.1"/>
    <property type="molecule type" value="Genomic_DNA"/>
</dbReference>
<sequence length="261" mass="29716">MSIEEMLDYIQKYNIESSVSLPKNISIHGFNLNLLHKRLNEARNAFLLLNDAKMYVDAALIAGHVLEVCATIYYIKSANNIEINARKYVARSAVSTIFSILEIDTSNLENEIYKGLFEECVRYLEKTGSLILKGVGKDTDKEICNKKIIAQLRSKTSTNKEKRDLLKNSYEMPVISDILNCFVAGMQRQLQENQIENSLVLSQAVKLFYLTYCGYKHAGAAIYPEEISDEEIKIMEISPDIYVPTVFICLDMLSDKPVYIK</sequence>
<accession>A0A9D1FFD1</accession>
<reference evidence="1" key="2">
    <citation type="journal article" date="2021" name="PeerJ">
        <title>Extensive microbial diversity within the chicken gut microbiome revealed by metagenomics and culture.</title>
        <authorList>
            <person name="Gilroy R."/>
            <person name="Ravi A."/>
            <person name="Getino M."/>
            <person name="Pursley I."/>
            <person name="Horton D.L."/>
            <person name="Alikhan N.F."/>
            <person name="Baker D."/>
            <person name="Gharbi K."/>
            <person name="Hall N."/>
            <person name="Watson M."/>
            <person name="Adriaenssens E.M."/>
            <person name="Foster-Nyarko E."/>
            <person name="Jarju S."/>
            <person name="Secka A."/>
            <person name="Antonio M."/>
            <person name="Oren A."/>
            <person name="Chaudhuri R.R."/>
            <person name="La Ragione R."/>
            <person name="Hildebrand F."/>
            <person name="Pallen M.J."/>
        </authorList>
    </citation>
    <scope>NUCLEOTIDE SEQUENCE</scope>
    <source>
        <strain evidence="1">ChiGjej3B3-5194</strain>
    </source>
</reference>
<evidence type="ECO:0000313" key="1">
    <source>
        <dbReference type="EMBL" id="HIS70664.1"/>
    </source>
</evidence>